<dbReference type="RefSeq" id="WP_089048960.1">
    <property type="nucleotide sequence ID" value="NZ_FXTV01000006.1"/>
</dbReference>
<proteinExistence type="predicted"/>
<sequence>MDNNKYTEVIKKIISGKASEYSTENSPNLQYFKELYPSIRDQIITVCKLFQYPEVDDTTMENYYDIAAKEYLSNNPIDIDPSNSLIKQGFKTWLTSERKKEIEWNYSNRYFTLLENSGRTEKVVKETVNSSYEILEKMGDPKSDKPFYVKGLVVGSVQSGKTGNFNAVINRSIDAGYGLIIVLSGIMEDLRSQTQLRIESDVIGTGIIDLTTGSKGIKGVGKITRFGNQGITSVNQVFGITSYKSDFNKSLIDADFSIDHTNVLVCKKNVSVLKNLIVWLDDYLEENKERHNIPLLILDDEADNASLNNEGSKGRDYASKTNGHIRALLDLFTRKTYLGYTATPFANVLQDRNEVPENKWRVPYKLKRENEEKIRTQVDNIFPDDFIVLLNPPSNYIGAKQIFETYEPIKNKTGRKIPLVEIVSDTIAEFPSRIDRQTLSGVQSFHNKDEFDENGGYLSYDSYKDYIASTRATRTGDDFPKNLPKSLMDSVLCFILSIAIRESRKQKMIYSASYMPHHTMLIHISRYSAWQNTTRDKIKEYITDIQSKIENDVQTAPDSIFGVLEIIWYKYYSHIIESIETYLPKGYHDEFLIPITFESLKNYLPEAVNNIEVKAINSITRDSLEYPKNSPKKIIAVGGNRLSRGFTLEGLTINYFIRSTNFSDTLLQMGRWFGYRPGYLDCCKLFTTQDSKDKFDSTTRTIEELEVEFRKMEAKKKTPENFVLRVRKHPGTLKITRPSILKMTNEVKWSYQDELEQTTVFDIKKEKIDTIWDFFRKNIVPKLSAPATDGFITYKTNREEIIHILSSENNFDPDSRNGMIKFIELCRDKNLLAYWTVALKTRGNGSQLKGVGLNDPEGIKLSVRRGPTNGNDVDYFVTNNKFKASGKSANIISGGKDFAILLSVNQITEAQEDFYKEQKESILKKEPNLSQEQAYEKAKKTNVPERVYREKMSEQQGLLVIYLFETEEVFRQKDPAQNPKLRQMFLDNNYTPEVPLVGYAIGFPPIDPDPGSVYVKGDYNIADEEQEEKYEGDEEQNDTDPTDSAVPEDSND</sequence>
<evidence type="ECO:0000313" key="4">
    <source>
        <dbReference type="Proteomes" id="UP000198345"/>
    </source>
</evidence>
<keyword evidence="4" id="KW-1185">Reference proteome</keyword>
<dbReference type="Proteomes" id="UP000198345">
    <property type="component" value="Unassembled WGS sequence"/>
</dbReference>
<dbReference type="Pfam" id="PF10593">
    <property type="entry name" value="Z1"/>
    <property type="match status" value="1"/>
</dbReference>
<gene>
    <name evidence="3" type="ORF">B0A66_06060</name>
</gene>
<evidence type="ECO:0000256" key="1">
    <source>
        <dbReference type="SAM" id="MobiDB-lite"/>
    </source>
</evidence>
<feature type="domain" description="Putative endonuclease Z1" evidence="2">
    <location>
        <begin position="486"/>
        <end position="731"/>
    </location>
</feature>
<feature type="compositionally biased region" description="Acidic residues" evidence="1">
    <location>
        <begin position="1021"/>
        <end position="1041"/>
    </location>
</feature>
<protein>
    <recommendedName>
        <fullName evidence="2">Putative endonuclease Z1 domain-containing protein</fullName>
    </recommendedName>
</protein>
<dbReference type="InterPro" id="IPR018310">
    <property type="entry name" value="Put_endonuclease_Z1-dom"/>
</dbReference>
<dbReference type="EMBL" id="MUGW01000012">
    <property type="protein sequence ID" value="OXA93810.1"/>
    <property type="molecule type" value="Genomic_DNA"/>
</dbReference>
<comment type="caution">
    <text evidence="3">The sequence shown here is derived from an EMBL/GenBank/DDBJ whole genome shotgun (WGS) entry which is preliminary data.</text>
</comment>
<dbReference type="OrthoDB" id="436461at2"/>
<evidence type="ECO:0000259" key="2">
    <source>
        <dbReference type="Pfam" id="PF10593"/>
    </source>
</evidence>
<organism evidence="3 4">
    <name type="scientific">Flavobacterium hercynium</name>
    <dbReference type="NCBI Taxonomy" id="387094"/>
    <lineage>
        <taxon>Bacteria</taxon>
        <taxon>Pseudomonadati</taxon>
        <taxon>Bacteroidota</taxon>
        <taxon>Flavobacteriia</taxon>
        <taxon>Flavobacteriales</taxon>
        <taxon>Flavobacteriaceae</taxon>
        <taxon>Flavobacterium</taxon>
    </lineage>
</organism>
<dbReference type="AlphaFoldDB" id="A0A226HJZ9"/>
<name>A0A226HJZ9_9FLAO</name>
<evidence type="ECO:0000313" key="3">
    <source>
        <dbReference type="EMBL" id="OXA93810.1"/>
    </source>
</evidence>
<reference evidence="3 4" key="1">
    <citation type="submission" date="2016-11" db="EMBL/GenBank/DDBJ databases">
        <title>Whole genomes of Flavobacteriaceae.</title>
        <authorList>
            <person name="Stine C."/>
            <person name="Li C."/>
            <person name="Tadesse D."/>
        </authorList>
    </citation>
    <scope>NUCLEOTIDE SEQUENCE [LARGE SCALE GENOMIC DNA]</scope>
    <source>
        <strain evidence="3 4">DSM 18292</strain>
    </source>
</reference>
<accession>A0A226HJZ9</accession>
<feature type="region of interest" description="Disordered" evidence="1">
    <location>
        <begin position="1007"/>
        <end position="1052"/>
    </location>
</feature>